<sequence length="148" mass="15788">MSSNGDAVILPAGSAKGLANYPHGRLISSTSSRTLYISGTSSRLSDGTFEGYETNSDGTASFDVGKQTTAILRNMDAIVKQATDGKGGLHNLVDVTVFLADMEHYDGMNKVWNEFWPDYEEAPARTTVAVNALPSPKLVVEMKATAVV</sequence>
<comment type="caution">
    <text evidence="1">The sequence shown here is derived from an EMBL/GenBank/DDBJ whole genome shotgun (WGS) entry which is preliminary data.</text>
</comment>
<dbReference type="PANTHER" id="PTHR11803">
    <property type="entry name" value="2-IMINOBUTANOATE/2-IMINOPROPANOATE DEAMINASE RIDA"/>
    <property type="match status" value="1"/>
</dbReference>
<dbReference type="SUPFAM" id="SSF55298">
    <property type="entry name" value="YjgF-like"/>
    <property type="match status" value="1"/>
</dbReference>
<dbReference type="OrthoDB" id="309640at2759"/>
<reference evidence="1 2" key="1">
    <citation type="submission" date="2017-06" db="EMBL/GenBank/DDBJ databases">
        <title>Comparative genomic analysis of Ambrosia Fusariam Clade fungi.</title>
        <authorList>
            <person name="Stajich J.E."/>
            <person name="Carrillo J."/>
            <person name="Kijimoto T."/>
            <person name="Eskalen A."/>
            <person name="O'Donnell K."/>
            <person name="Kasson M."/>
        </authorList>
    </citation>
    <scope>NUCLEOTIDE SEQUENCE [LARGE SCALE GENOMIC DNA]</scope>
    <source>
        <strain evidence="1 2">NRRL62584</strain>
    </source>
</reference>
<dbReference type="STRING" id="1325734.A0A428Q107"/>
<gene>
    <name evidence="1" type="ORF">CEP54_007479</name>
</gene>
<evidence type="ECO:0000313" key="2">
    <source>
        <dbReference type="Proteomes" id="UP000288168"/>
    </source>
</evidence>
<dbReference type="GO" id="GO:0005829">
    <property type="term" value="C:cytosol"/>
    <property type="evidence" value="ECO:0007669"/>
    <property type="project" value="TreeGrafter"/>
</dbReference>
<dbReference type="InterPro" id="IPR035959">
    <property type="entry name" value="RutC-like_sf"/>
</dbReference>
<dbReference type="GO" id="GO:0005739">
    <property type="term" value="C:mitochondrion"/>
    <property type="evidence" value="ECO:0007669"/>
    <property type="project" value="TreeGrafter"/>
</dbReference>
<evidence type="ECO:0000313" key="1">
    <source>
        <dbReference type="EMBL" id="RSL58997.1"/>
    </source>
</evidence>
<dbReference type="CDD" id="cd00448">
    <property type="entry name" value="YjgF_YER057c_UK114_family"/>
    <property type="match status" value="1"/>
</dbReference>
<dbReference type="PANTHER" id="PTHR11803:SF48">
    <property type="entry name" value="2-AMINOMUCONATE DEAMINASE"/>
    <property type="match status" value="1"/>
</dbReference>
<organism evidence="1 2">
    <name type="scientific">Fusarium duplospermum</name>
    <dbReference type="NCBI Taxonomy" id="1325734"/>
    <lineage>
        <taxon>Eukaryota</taxon>
        <taxon>Fungi</taxon>
        <taxon>Dikarya</taxon>
        <taxon>Ascomycota</taxon>
        <taxon>Pezizomycotina</taxon>
        <taxon>Sordariomycetes</taxon>
        <taxon>Hypocreomycetidae</taxon>
        <taxon>Hypocreales</taxon>
        <taxon>Nectriaceae</taxon>
        <taxon>Fusarium</taxon>
        <taxon>Fusarium solani species complex</taxon>
    </lineage>
</organism>
<dbReference type="InterPro" id="IPR006175">
    <property type="entry name" value="YjgF/YER057c/UK114"/>
</dbReference>
<protein>
    <submittedName>
        <fullName evidence="1">Uncharacterized protein</fullName>
    </submittedName>
</protein>
<dbReference type="EMBL" id="NKCI01000069">
    <property type="protein sequence ID" value="RSL58997.1"/>
    <property type="molecule type" value="Genomic_DNA"/>
</dbReference>
<dbReference type="Gene3D" id="3.30.1330.40">
    <property type="entry name" value="RutC-like"/>
    <property type="match status" value="1"/>
</dbReference>
<accession>A0A428Q107</accession>
<dbReference type="Proteomes" id="UP000288168">
    <property type="component" value="Unassembled WGS sequence"/>
</dbReference>
<proteinExistence type="predicted"/>
<dbReference type="Pfam" id="PF01042">
    <property type="entry name" value="Ribonuc_L-PSP"/>
    <property type="match status" value="1"/>
</dbReference>
<dbReference type="GO" id="GO:0019239">
    <property type="term" value="F:deaminase activity"/>
    <property type="evidence" value="ECO:0007669"/>
    <property type="project" value="TreeGrafter"/>
</dbReference>
<keyword evidence="2" id="KW-1185">Reference proteome</keyword>
<name>A0A428Q107_9HYPO</name>
<dbReference type="AlphaFoldDB" id="A0A428Q107"/>